<name>I0I9K3_CALAS</name>
<feature type="compositionally biased region" description="Low complexity" evidence="1">
    <location>
        <begin position="443"/>
        <end position="507"/>
    </location>
</feature>
<dbReference type="KEGG" id="cap:CLDAP_39010"/>
<dbReference type="AlphaFoldDB" id="I0I9K3"/>
<dbReference type="Gene3D" id="3.10.350.10">
    <property type="entry name" value="LysM domain"/>
    <property type="match status" value="1"/>
</dbReference>
<dbReference type="PATRIC" id="fig|926550.5.peg.4200"/>
<dbReference type="PANTHER" id="PTHR48148:SF3">
    <property type="entry name" value="KERATINOCYTE PROLINE-RICH PROTEIN"/>
    <property type="match status" value="1"/>
</dbReference>
<feature type="compositionally biased region" description="Low complexity" evidence="1">
    <location>
        <begin position="376"/>
        <end position="398"/>
    </location>
</feature>
<feature type="compositionally biased region" description="Low complexity" evidence="1">
    <location>
        <begin position="543"/>
        <end position="559"/>
    </location>
</feature>
<dbReference type="EMBL" id="AP012337">
    <property type="protein sequence ID" value="BAM01941.1"/>
    <property type="molecule type" value="Genomic_DNA"/>
</dbReference>
<dbReference type="PROSITE" id="PS51782">
    <property type="entry name" value="LYSM"/>
    <property type="match status" value="1"/>
</dbReference>
<dbReference type="CDD" id="cd00118">
    <property type="entry name" value="LysM"/>
    <property type="match status" value="1"/>
</dbReference>
<organism evidence="3 4">
    <name type="scientific">Caldilinea aerophila (strain DSM 14535 / JCM 11387 / NBRC 104270 / STL-6-O1)</name>
    <dbReference type="NCBI Taxonomy" id="926550"/>
    <lineage>
        <taxon>Bacteria</taxon>
        <taxon>Bacillati</taxon>
        <taxon>Chloroflexota</taxon>
        <taxon>Caldilineae</taxon>
        <taxon>Caldilineales</taxon>
        <taxon>Caldilineaceae</taxon>
        <taxon>Caldilinea</taxon>
    </lineage>
</organism>
<gene>
    <name evidence="3" type="ordered locus">CLDAP_39010</name>
</gene>
<feature type="compositionally biased region" description="Low complexity" evidence="1">
    <location>
        <begin position="515"/>
        <end position="530"/>
    </location>
</feature>
<dbReference type="SUPFAM" id="SSF54106">
    <property type="entry name" value="LysM domain"/>
    <property type="match status" value="1"/>
</dbReference>
<feature type="region of interest" description="Disordered" evidence="1">
    <location>
        <begin position="376"/>
        <end position="559"/>
    </location>
</feature>
<proteinExistence type="predicted"/>
<feature type="domain" description="LysM" evidence="2">
    <location>
        <begin position="308"/>
        <end position="351"/>
    </location>
</feature>
<dbReference type="SMART" id="SM00257">
    <property type="entry name" value="LysM"/>
    <property type="match status" value="1"/>
</dbReference>
<protein>
    <recommendedName>
        <fullName evidence="2">LysM domain-containing protein</fullName>
    </recommendedName>
</protein>
<evidence type="ECO:0000313" key="4">
    <source>
        <dbReference type="Proteomes" id="UP000007880"/>
    </source>
</evidence>
<dbReference type="Pfam" id="PF01476">
    <property type="entry name" value="LysM"/>
    <property type="match status" value="1"/>
</dbReference>
<dbReference type="Proteomes" id="UP000007880">
    <property type="component" value="Chromosome"/>
</dbReference>
<dbReference type="STRING" id="926550.CLDAP_39010"/>
<feature type="compositionally biased region" description="Low complexity" evidence="1">
    <location>
        <begin position="426"/>
        <end position="435"/>
    </location>
</feature>
<keyword evidence="4" id="KW-1185">Reference proteome</keyword>
<evidence type="ECO:0000259" key="2">
    <source>
        <dbReference type="PROSITE" id="PS51782"/>
    </source>
</evidence>
<feature type="compositionally biased region" description="Pro residues" evidence="1">
    <location>
        <begin position="531"/>
        <end position="542"/>
    </location>
</feature>
<dbReference type="HOGENOM" id="CLU_487200_0_0_0"/>
<reference evidence="3 4" key="1">
    <citation type="submission" date="2012-02" db="EMBL/GenBank/DDBJ databases">
        <title>Complete genome sequence of Caldilinea aerophila DSM 14535 (= NBRC 102666).</title>
        <authorList>
            <person name="Oguchi A."/>
            <person name="Hosoyama A."/>
            <person name="Sekine M."/>
            <person name="Fukai R."/>
            <person name="Kato Y."/>
            <person name="Nakamura S."/>
            <person name="Hanada S."/>
            <person name="Yamazaki S."/>
            <person name="Fujita N."/>
        </authorList>
    </citation>
    <scope>NUCLEOTIDE SEQUENCE [LARGE SCALE GENOMIC DNA]</scope>
    <source>
        <strain evidence="4">DSM 14535 / JCM 11387 / NBRC 104270 / STL-6-O1</strain>
    </source>
</reference>
<dbReference type="eggNOG" id="COG1388">
    <property type="taxonomic scope" value="Bacteria"/>
</dbReference>
<dbReference type="InterPro" id="IPR036779">
    <property type="entry name" value="LysM_dom_sf"/>
</dbReference>
<sequence length="559" mass="59620">MEEYFAEAVDRLQAGETIEQILADYPDEVAQELHSLLMVVELAEQVAAQAPPRRLPLNRLAARVAFAQRAAELRAEMEAERTKTTPSPQREVTPTVSFLRHLNAWRRWLADTWPLSAPIMRLAPLTLLLVTIYLLTSVVVATAQEALPGEPAYPVKLWILEQQVATAPEEQRAEARWMADRQQSEDIARLASHLQTDPQAAPVTAITIQQFRGFDGEQLLIGDLRVIPWYRPPEAEQDEWLPLQVDGTLEPGAVVMLRYQVIPGAPGVVQGIALRVMQAPAVPTPEPTPTPTPAPNLACQRVQPPNWIEYIVRPGDTLSQISARSQATVEELRRVNCLTGGVLRAGMTILVPITILGRAPTAPPPVLMTALPEQMLTPTPAPATETPAPAETLTNTPTIEPTPAQPGGGDATVEPAPTSTPDETAEPGVTVIPTETPVPPETLVPTETLPTATSPTITPTQTTTPLETPTSLPTPTATPPSEETPPAAETTEPPAEVTAAAFTETVEPAPPTPEPTATDAAFSPTPTVALPAPPPTATPSPSPTAEASAPVEPTVEGEG</sequence>
<evidence type="ECO:0000313" key="3">
    <source>
        <dbReference type="EMBL" id="BAM01941.1"/>
    </source>
</evidence>
<dbReference type="PANTHER" id="PTHR48148">
    <property type="entry name" value="KERATINOCYTE PROLINE-RICH PROTEIN"/>
    <property type="match status" value="1"/>
</dbReference>
<dbReference type="InterPro" id="IPR018392">
    <property type="entry name" value="LysM"/>
</dbReference>
<accession>I0I9K3</accession>
<evidence type="ECO:0000256" key="1">
    <source>
        <dbReference type="SAM" id="MobiDB-lite"/>
    </source>
</evidence>